<keyword evidence="3 6" id="KW-0677">Repeat</keyword>
<dbReference type="PANTHER" id="PTHR24960:SF79">
    <property type="entry name" value="PHOTOSYSTEM I IRON-SULFUR CENTER"/>
    <property type="match status" value="1"/>
</dbReference>
<dbReference type="Pfam" id="PF12838">
    <property type="entry name" value="Fer4_7"/>
    <property type="match status" value="2"/>
</dbReference>
<reference evidence="9 10" key="1">
    <citation type="journal article" date="2013" name="Genome Announc.">
        <title>Draft Genome Sequence of an Alphaproteobacterium, Caenispirillum salinarum AK4(T), Isolated from a Solar Saltern.</title>
        <authorList>
            <person name="Khatri I."/>
            <person name="Singh A."/>
            <person name="Korpole S."/>
            <person name="Pinnaka A.K."/>
            <person name="Subramanian S."/>
        </authorList>
    </citation>
    <scope>NUCLEOTIDE SEQUENCE [LARGE SCALE GENOMIC DNA]</scope>
    <source>
        <strain evidence="9 10">AK4</strain>
    </source>
</reference>
<keyword evidence="1 6" id="KW-0004">4Fe-4S</keyword>
<feature type="domain" description="4Fe-4S ferredoxin-type" evidence="8">
    <location>
        <begin position="59"/>
        <end position="92"/>
    </location>
</feature>
<dbReference type="PANTHER" id="PTHR24960">
    <property type="entry name" value="PHOTOSYSTEM I IRON-SULFUR CENTER-RELATED"/>
    <property type="match status" value="1"/>
</dbReference>
<feature type="binding site" evidence="6">
    <location>
        <position position="78"/>
    </location>
    <ligand>
        <name>[4Fe-4S] cluster</name>
        <dbReference type="ChEBI" id="CHEBI:49883"/>
        <label>2</label>
    </ligand>
</feature>
<evidence type="ECO:0000256" key="4">
    <source>
        <dbReference type="ARBA" id="ARBA00023004"/>
    </source>
</evidence>
<dbReference type="eggNOG" id="COG1145">
    <property type="taxonomic scope" value="Bacteria"/>
</dbReference>
<dbReference type="Gene3D" id="3.30.70.20">
    <property type="match status" value="2"/>
</dbReference>
<dbReference type="EMBL" id="ANHY01000012">
    <property type="protein sequence ID" value="EKV29473.1"/>
    <property type="molecule type" value="Genomic_DNA"/>
</dbReference>
<sequence length="174" mass="17681">MSGSPSLGRRRLLGLRKPDTPPPLRPPWAREDDIADRCTRCGDCLTACPEGILKVGTGGFPEVDFRNGSGECTFCGDCATACSKGVFAAPDPDSAATPPFAALVSIGASCLAEAGVMCQSCGDACPERAIRFALVRGGAPRPSLDLDACTACGACVSVCPADAIAIHPLEGAPA</sequence>
<comment type="subcellular location">
    <subcellularLocation>
        <location evidence="6">Cytoplasm</location>
    </subcellularLocation>
</comment>
<gene>
    <name evidence="6" type="primary">napF</name>
    <name evidence="9" type="ORF">C882_0295</name>
</gene>
<dbReference type="PROSITE" id="PS00198">
    <property type="entry name" value="4FE4S_FER_1"/>
    <property type="match status" value="2"/>
</dbReference>
<evidence type="ECO:0000256" key="1">
    <source>
        <dbReference type="ARBA" id="ARBA00022485"/>
    </source>
</evidence>
<dbReference type="STRING" id="1238182.C882_0295"/>
<evidence type="ECO:0000313" key="9">
    <source>
        <dbReference type="EMBL" id="EKV29473.1"/>
    </source>
</evidence>
<feature type="binding site" evidence="6">
    <location>
        <position position="155"/>
    </location>
    <ligand>
        <name>[4Fe-4S] cluster</name>
        <dbReference type="ChEBI" id="CHEBI:49883"/>
        <label>3</label>
    </ligand>
</feature>
<dbReference type="RefSeq" id="WP_009540954.1">
    <property type="nucleotide sequence ID" value="NZ_ANHY01000012.1"/>
</dbReference>
<dbReference type="AlphaFoldDB" id="K9HG80"/>
<dbReference type="SUPFAM" id="SSF54862">
    <property type="entry name" value="4Fe-4S ferredoxins"/>
    <property type="match status" value="1"/>
</dbReference>
<evidence type="ECO:0000313" key="10">
    <source>
        <dbReference type="Proteomes" id="UP000009881"/>
    </source>
</evidence>
<comment type="subunit">
    <text evidence="6">Interacts with the cytoplasmic NapA precursor.</text>
</comment>
<accession>K9HG80</accession>
<evidence type="ECO:0000256" key="6">
    <source>
        <dbReference type="HAMAP-Rule" id="MF_02201"/>
    </source>
</evidence>
<dbReference type="Proteomes" id="UP000009881">
    <property type="component" value="Unassembled WGS sequence"/>
</dbReference>
<dbReference type="PROSITE" id="PS51379">
    <property type="entry name" value="4FE4S_FER_2"/>
    <property type="match status" value="3"/>
</dbReference>
<evidence type="ECO:0000256" key="7">
    <source>
        <dbReference type="SAM" id="MobiDB-lite"/>
    </source>
</evidence>
<keyword evidence="10" id="KW-1185">Reference proteome</keyword>
<feature type="binding site" evidence="6">
    <location>
        <position position="38"/>
    </location>
    <ligand>
        <name>[4Fe-4S] cluster</name>
        <dbReference type="ChEBI" id="CHEBI:49883"/>
        <label>1</label>
    </ligand>
</feature>
<comment type="similarity">
    <text evidence="6">Belongs to the NapF family.</text>
</comment>
<feature type="region of interest" description="Disordered" evidence="7">
    <location>
        <begin position="1"/>
        <end position="29"/>
    </location>
</feature>
<feature type="binding site" evidence="6">
    <location>
        <position position="159"/>
    </location>
    <ligand>
        <name>[4Fe-4S] cluster</name>
        <dbReference type="ChEBI" id="CHEBI:49883"/>
        <label>3</label>
    </ligand>
</feature>
<evidence type="ECO:0000259" key="8">
    <source>
        <dbReference type="PROSITE" id="PS51379"/>
    </source>
</evidence>
<comment type="cofactor">
    <cofactor evidence="6">
        <name>[4Fe-4S] cluster</name>
        <dbReference type="ChEBI" id="CHEBI:49883"/>
    </cofactor>
</comment>
<feature type="binding site" evidence="6">
    <location>
        <position position="82"/>
    </location>
    <ligand>
        <name>[4Fe-4S] cluster</name>
        <dbReference type="ChEBI" id="CHEBI:49883"/>
        <label>2</label>
    </ligand>
</feature>
<organism evidence="9 10">
    <name type="scientific">Caenispirillum salinarum AK4</name>
    <dbReference type="NCBI Taxonomy" id="1238182"/>
    <lineage>
        <taxon>Bacteria</taxon>
        <taxon>Pseudomonadati</taxon>
        <taxon>Pseudomonadota</taxon>
        <taxon>Alphaproteobacteria</taxon>
        <taxon>Rhodospirillales</taxon>
        <taxon>Novispirillaceae</taxon>
        <taxon>Caenispirillum</taxon>
    </lineage>
</organism>
<comment type="function">
    <text evidence="6">Could be involved in the maturation of NapA, the catalytic subunit of the periplasmic nitrate reductase, before its export into the periplasm.</text>
</comment>
<name>K9HG80_9PROT</name>
<dbReference type="HAMAP" id="MF_02201">
    <property type="entry name" value="NapF"/>
    <property type="match status" value="1"/>
</dbReference>
<dbReference type="InterPro" id="IPR050157">
    <property type="entry name" value="PSI_iron-sulfur_center"/>
</dbReference>
<feature type="binding site" evidence="6">
    <location>
        <position position="75"/>
    </location>
    <ligand>
        <name>[4Fe-4S] cluster</name>
        <dbReference type="ChEBI" id="CHEBI:49883"/>
        <label>2</label>
    </ligand>
</feature>
<feature type="binding site" evidence="6">
    <location>
        <position position="152"/>
    </location>
    <ligand>
        <name>[4Fe-4S] cluster</name>
        <dbReference type="ChEBI" id="CHEBI:49883"/>
        <label>3</label>
    </ligand>
</feature>
<keyword evidence="6" id="KW-0963">Cytoplasm</keyword>
<dbReference type="PATRIC" id="fig|1238182.3.peg.2510"/>
<dbReference type="GO" id="GO:0051539">
    <property type="term" value="F:4 iron, 4 sulfur cluster binding"/>
    <property type="evidence" value="ECO:0007669"/>
    <property type="project" value="UniProtKB-UniRule"/>
</dbReference>
<dbReference type="InterPro" id="IPR017900">
    <property type="entry name" value="4Fe4S_Fe_S_CS"/>
</dbReference>
<dbReference type="InterPro" id="IPR017896">
    <property type="entry name" value="4Fe4S_Fe-S-bd"/>
</dbReference>
<feature type="binding site" evidence="6">
    <location>
        <position position="44"/>
    </location>
    <ligand>
        <name>[4Fe-4S] cluster</name>
        <dbReference type="ChEBI" id="CHEBI:49883"/>
        <label>1</label>
    </ligand>
</feature>
<keyword evidence="5 6" id="KW-0411">Iron-sulfur</keyword>
<evidence type="ECO:0000256" key="5">
    <source>
        <dbReference type="ARBA" id="ARBA00023014"/>
    </source>
</evidence>
<feature type="binding site" evidence="6">
    <location>
        <position position="72"/>
    </location>
    <ligand>
        <name>[4Fe-4S] cluster</name>
        <dbReference type="ChEBI" id="CHEBI:49883"/>
        <label>2</label>
    </ligand>
</feature>
<dbReference type="OrthoDB" id="9800445at2"/>
<keyword evidence="4 6" id="KW-0408">Iron</keyword>
<comment type="caution">
    <text evidence="9">The sequence shown here is derived from an EMBL/GenBank/DDBJ whole genome shotgun (WGS) entry which is preliminary data.</text>
</comment>
<dbReference type="GO" id="GO:0046872">
    <property type="term" value="F:metal ion binding"/>
    <property type="evidence" value="ECO:0007669"/>
    <property type="project" value="UniProtKB-KW"/>
</dbReference>
<feature type="domain" description="4Fe-4S ferredoxin-type" evidence="8">
    <location>
        <begin position="140"/>
        <end position="169"/>
    </location>
</feature>
<protein>
    <recommendedName>
        <fullName evidence="6">Ferredoxin-type protein NapF</fullName>
    </recommendedName>
</protein>
<evidence type="ECO:0000256" key="3">
    <source>
        <dbReference type="ARBA" id="ARBA00022737"/>
    </source>
</evidence>
<feature type="binding site" evidence="6">
    <location>
        <position position="48"/>
    </location>
    <ligand>
        <name>[4Fe-4S] cluster</name>
        <dbReference type="ChEBI" id="CHEBI:49883"/>
        <label>1</label>
    </ligand>
</feature>
<dbReference type="InterPro" id="IPR004496">
    <property type="entry name" value="NapF"/>
</dbReference>
<proteinExistence type="inferred from homology"/>
<keyword evidence="2 6" id="KW-0479">Metal-binding</keyword>
<dbReference type="CDD" id="cd10564">
    <property type="entry name" value="NapF_like"/>
    <property type="match status" value="1"/>
</dbReference>
<feature type="binding site" evidence="6">
    <location>
        <position position="149"/>
    </location>
    <ligand>
        <name>[4Fe-4S] cluster</name>
        <dbReference type="ChEBI" id="CHEBI:49883"/>
        <label>3</label>
    </ligand>
</feature>
<feature type="domain" description="4Fe-4S ferredoxin-type" evidence="8">
    <location>
        <begin position="28"/>
        <end position="58"/>
    </location>
</feature>
<evidence type="ECO:0000256" key="2">
    <source>
        <dbReference type="ARBA" id="ARBA00022723"/>
    </source>
</evidence>
<feature type="binding site" evidence="6">
    <location>
        <position position="41"/>
    </location>
    <ligand>
        <name>[4Fe-4S] cluster</name>
        <dbReference type="ChEBI" id="CHEBI:49883"/>
        <label>1</label>
    </ligand>
</feature>
<dbReference type="GO" id="GO:0005737">
    <property type="term" value="C:cytoplasm"/>
    <property type="evidence" value="ECO:0007669"/>
    <property type="project" value="UniProtKB-SubCell"/>
</dbReference>